<organism evidence="3">
    <name type="scientific">marine metagenome</name>
    <dbReference type="NCBI Taxonomy" id="408172"/>
    <lineage>
        <taxon>unclassified sequences</taxon>
        <taxon>metagenomes</taxon>
        <taxon>ecological metagenomes</taxon>
    </lineage>
</organism>
<dbReference type="InterPro" id="IPR048792">
    <property type="entry name" value="CarD_C"/>
</dbReference>
<protein>
    <recommendedName>
        <fullName evidence="2">CarD-like/TRCF RNAP-interacting domain-containing protein</fullName>
    </recommendedName>
</protein>
<accession>A0A381RPB2</accession>
<proteinExistence type="predicted"/>
<evidence type="ECO:0000256" key="1">
    <source>
        <dbReference type="SAM" id="MobiDB-lite"/>
    </source>
</evidence>
<dbReference type="SUPFAM" id="SSF141259">
    <property type="entry name" value="CarD-like"/>
    <property type="match status" value="1"/>
</dbReference>
<name>A0A381RPB2_9ZZZZ</name>
<sequence>MQGEIAPGVHSGQKSKLGGDVAFDVGDKVIYPNHGLGVVEAIEDKTIMGTTCGFYQLRMVSSDTIVLVPVENIESVGLRRAVADDEIDRLYRRLANGRIDNHQNWKGRFKDNSDKMRSGSIEDAIEVLKNLTFLSKSKSLSFREKRMLDKAKFFVVSEISEVSNEPVKSVDERVDKSLERCFASKARAAAAAASRAKKTTKTAKASTRSNSRRTSRAVRAS</sequence>
<evidence type="ECO:0000313" key="3">
    <source>
        <dbReference type="EMBL" id="SUZ90723.1"/>
    </source>
</evidence>
<dbReference type="EMBL" id="UINC01001917">
    <property type="protein sequence ID" value="SUZ90723.1"/>
    <property type="molecule type" value="Genomic_DNA"/>
</dbReference>
<dbReference type="Gene3D" id="2.40.10.170">
    <property type="match status" value="1"/>
</dbReference>
<dbReference type="InterPro" id="IPR003711">
    <property type="entry name" value="CarD-like/TRCF_RID"/>
</dbReference>
<dbReference type="GO" id="GO:0009303">
    <property type="term" value="P:rRNA transcription"/>
    <property type="evidence" value="ECO:0007669"/>
    <property type="project" value="TreeGrafter"/>
</dbReference>
<dbReference type="AlphaFoldDB" id="A0A381RPB2"/>
<dbReference type="Pfam" id="PF21095">
    <property type="entry name" value="CarD_C"/>
    <property type="match status" value="1"/>
</dbReference>
<feature type="compositionally biased region" description="Basic residues" evidence="1">
    <location>
        <begin position="210"/>
        <end position="221"/>
    </location>
</feature>
<dbReference type="InterPro" id="IPR042215">
    <property type="entry name" value="CarD-like_C"/>
</dbReference>
<dbReference type="SMART" id="SM01058">
    <property type="entry name" value="CarD_TRCF"/>
    <property type="match status" value="1"/>
</dbReference>
<feature type="domain" description="CarD-like/TRCF RNAP-interacting" evidence="2">
    <location>
        <begin position="22"/>
        <end position="132"/>
    </location>
</feature>
<dbReference type="PANTHER" id="PTHR38447">
    <property type="entry name" value="TRANSCRIPTION FACTOR YDEB-RELATED"/>
    <property type="match status" value="1"/>
</dbReference>
<feature type="region of interest" description="Disordered" evidence="1">
    <location>
        <begin position="192"/>
        <end position="221"/>
    </location>
</feature>
<dbReference type="InterPro" id="IPR036101">
    <property type="entry name" value="CarD-like/TRCF_RID_sf"/>
</dbReference>
<dbReference type="Gene3D" id="1.20.58.1290">
    <property type="entry name" value="CarD-like, C-terminal domain"/>
    <property type="match status" value="1"/>
</dbReference>
<dbReference type="PANTHER" id="PTHR38447:SF1">
    <property type="entry name" value="RNA POLYMERASE-BINDING TRANSCRIPTION FACTOR CARD"/>
    <property type="match status" value="1"/>
</dbReference>
<gene>
    <name evidence="3" type="ORF">METZ01_LOCUS43577</name>
</gene>
<reference evidence="3" key="1">
    <citation type="submission" date="2018-05" db="EMBL/GenBank/DDBJ databases">
        <authorList>
            <person name="Lanie J.A."/>
            <person name="Ng W.-L."/>
            <person name="Kazmierczak K.M."/>
            <person name="Andrzejewski T.M."/>
            <person name="Davidsen T.M."/>
            <person name="Wayne K.J."/>
            <person name="Tettelin H."/>
            <person name="Glass J.I."/>
            <person name="Rusch D."/>
            <person name="Podicherti R."/>
            <person name="Tsui H.-C.T."/>
            <person name="Winkler M.E."/>
        </authorList>
    </citation>
    <scope>NUCLEOTIDE SEQUENCE</scope>
</reference>
<dbReference type="Pfam" id="PF02559">
    <property type="entry name" value="CarD_TRCF_RID"/>
    <property type="match status" value="1"/>
</dbReference>
<dbReference type="InterPro" id="IPR052531">
    <property type="entry name" value="CarD-like_regulator"/>
</dbReference>
<evidence type="ECO:0000259" key="2">
    <source>
        <dbReference type="SMART" id="SM01058"/>
    </source>
</evidence>